<evidence type="ECO:0008006" key="4">
    <source>
        <dbReference type="Google" id="ProtNLM"/>
    </source>
</evidence>
<organism evidence="2 3">
    <name type="scientific">Anaerobaca lacustris</name>
    <dbReference type="NCBI Taxonomy" id="3044600"/>
    <lineage>
        <taxon>Bacteria</taxon>
        <taxon>Pseudomonadati</taxon>
        <taxon>Planctomycetota</taxon>
        <taxon>Phycisphaerae</taxon>
        <taxon>Sedimentisphaerales</taxon>
        <taxon>Anaerobacaceae</taxon>
        <taxon>Anaerobaca</taxon>
    </lineage>
</organism>
<keyword evidence="1" id="KW-0472">Membrane</keyword>
<dbReference type="AlphaFoldDB" id="A0AAW6TV87"/>
<keyword evidence="1" id="KW-0812">Transmembrane</keyword>
<dbReference type="Proteomes" id="UP001431776">
    <property type="component" value="Unassembled WGS sequence"/>
</dbReference>
<comment type="caution">
    <text evidence="2">The sequence shown here is derived from an EMBL/GenBank/DDBJ whole genome shotgun (WGS) entry which is preliminary data.</text>
</comment>
<keyword evidence="3" id="KW-1185">Reference proteome</keyword>
<feature type="transmembrane region" description="Helical" evidence="1">
    <location>
        <begin position="36"/>
        <end position="56"/>
    </location>
</feature>
<evidence type="ECO:0000313" key="3">
    <source>
        <dbReference type="Proteomes" id="UP001431776"/>
    </source>
</evidence>
<protein>
    <recommendedName>
        <fullName evidence="4">DUF4878 domain-containing protein</fullName>
    </recommendedName>
</protein>
<evidence type="ECO:0000313" key="2">
    <source>
        <dbReference type="EMBL" id="MDI6447429.1"/>
    </source>
</evidence>
<accession>A0AAW6TV87</accession>
<dbReference type="RefSeq" id="WP_349242839.1">
    <property type="nucleotide sequence ID" value="NZ_JASCXX010000001.1"/>
</dbReference>
<keyword evidence="1" id="KW-1133">Transmembrane helix</keyword>
<name>A0AAW6TV87_9BACT</name>
<gene>
    <name evidence="2" type="ORF">QJ522_00105</name>
</gene>
<proteinExistence type="predicted"/>
<reference evidence="2" key="1">
    <citation type="submission" date="2023-05" db="EMBL/GenBank/DDBJ databases">
        <title>Anaerotaeda fermentans gen. nov., sp. nov., a novel anaerobic planctomycete of the new family within the order Sedimentisphaerales isolated from Taman Peninsula, Russia.</title>
        <authorList>
            <person name="Khomyakova M.A."/>
            <person name="Merkel A.Y."/>
            <person name="Slobodkin A.I."/>
        </authorList>
    </citation>
    <scope>NUCLEOTIDE SEQUENCE</scope>
    <source>
        <strain evidence="2">M17dextr</strain>
    </source>
</reference>
<sequence length="190" mass="21550">MPNAFEQPWALLGAAVLVLFGLLTYRSICPQKRRWWQWLIPLAVAAVGLGLDFLVVTDLEKVRGTIATLLKAVENEDCAAVAGLIAPDYSDSRHETKAQLMARCRQELDGQTVQTLKQRGAEIDLSDWNATVMLNLFIRFEPESRIARQYKAVALARVRLYLGKRPDGNWLIDRAELLEVDQFPVSWRDL</sequence>
<evidence type="ECO:0000256" key="1">
    <source>
        <dbReference type="SAM" id="Phobius"/>
    </source>
</evidence>
<dbReference type="EMBL" id="JASCXX010000001">
    <property type="protein sequence ID" value="MDI6447429.1"/>
    <property type="molecule type" value="Genomic_DNA"/>
</dbReference>